<dbReference type="InterPro" id="IPR038610">
    <property type="entry name" value="FliK-like_C_sf"/>
</dbReference>
<name>B3RCT5_CUPTR</name>
<dbReference type="EMBL" id="CU633750">
    <property type="protein sequence ID" value="CAQ72710.1"/>
    <property type="molecule type" value="Genomic_DNA"/>
</dbReference>
<dbReference type="eggNOG" id="COG3144">
    <property type="taxonomic scope" value="Bacteria"/>
</dbReference>
<protein>
    <recommendedName>
        <fullName evidence="2">Flagellar hook-length control protein-like C-terminal domain-containing protein</fullName>
    </recommendedName>
</protein>
<dbReference type="Pfam" id="PF02120">
    <property type="entry name" value="Flg_hook"/>
    <property type="match status" value="1"/>
</dbReference>
<dbReference type="Gene3D" id="3.30.750.140">
    <property type="match status" value="1"/>
</dbReference>
<dbReference type="Proteomes" id="UP000001692">
    <property type="component" value="Chromosome 2"/>
</dbReference>
<evidence type="ECO:0000259" key="2">
    <source>
        <dbReference type="Pfam" id="PF02120"/>
    </source>
</evidence>
<feature type="compositionally biased region" description="Polar residues" evidence="1">
    <location>
        <begin position="39"/>
        <end position="57"/>
    </location>
</feature>
<proteinExistence type="predicted"/>
<dbReference type="BioCyc" id="CTAI977880:RALTA_RS25835-MONOMER"/>
<sequence>MTGILVPPGLAAGQAADAQALRPALAIDKLAALLPVPETTESSVRNSTGQAVRNSQHAGPAGAAGQGALVPGTSTRESLSVAARAILAVMDGTENGPVQRASPLLGAAPSPASVPAAAAALSNAVSQSGLFYESHLAQWFAGARALPGILQEPQAAIPRPQGPSATPGPAPSASGTPAAGLLTYGGAATTGEPPRFATPALIPASQVLAEALASPRNPRVGHSHAAAERAVRDGAGTTAAYSHAAAGDLPMPRPSAASLATQAYQTTADAGRAADMQSAAPRGADLPEQAQADAARQSTPAGPAIHPATEGLVRQQLELLATQQFRFAGEAWPGVPLAWDLRRSDADGSADAHDGGARPWTSRMLLQLPSLGAVEAVLTLGPAGLEAHVATPDSNIAARFIAARPLLRSRLEAQGIALQRLNVQTRDTLETGAPDSSSKP</sequence>
<feature type="region of interest" description="Disordered" evidence="1">
    <location>
        <begin position="214"/>
        <end position="306"/>
    </location>
</feature>
<dbReference type="KEGG" id="cti:RALTA_B2133"/>
<feature type="compositionally biased region" description="Low complexity" evidence="1">
    <location>
        <begin position="234"/>
        <end position="247"/>
    </location>
</feature>
<dbReference type="RefSeq" id="WP_012356923.1">
    <property type="nucleotide sequence ID" value="NC_010530.1"/>
</dbReference>
<keyword evidence="4" id="KW-1185">Reference proteome</keyword>
<evidence type="ECO:0000313" key="3">
    <source>
        <dbReference type="EMBL" id="CAQ72710.1"/>
    </source>
</evidence>
<feature type="domain" description="Flagellar hook-length control protein-like C-terminal" evidence="2">
    <location>
        <begin position="354"/>
        <end position="427"/>
    </location>
</feature>
<accession>B3RCT5</accession>
<dbReference type="GeneID" id="29763804"/>
<gene>
    <name evidence="3" type="ordered locus">RALTA_B2133</name>
</gene>
<reference evidence="3 4" key="1">
    <citation type="journal article" date="2008" name="Genome Res.">
        <title>Genome sequence of the beta-rhizobium Cupriavidus taiwanensis and comparative genomics of rhizobia.</title>
        <authorList>
            <person name="Amadou C."/>
            <person name="Pascal G."/>
            <person name="Mangenot S."/>
            <person name="Glew M."/>
            <person name="Bontemps C."/>
            <person name="Capela D."/>
            <person name="Carrere S."/>
            <person name="Cruveiller S."/>
            <person name="Dossat C."/>
            <person name="Lajus A."/>
            <person name="Marchetti M."/>
            <person name="Poinsot V."/>
            <person name="Rouy Z."/>
            <person name="Servin B."/>
            <person name="Saad M."/>
            <person name="Schenowitz C."/>
            <person name="Barbe V."/>
            <person name="Batut J."/>
            <person name="Medigue C."/>
            <person name="Masson-Boivin C."/>
        </authorList>
    </citation>
    <scope>NUCLEOTIDE SEQUENCE [LARGE SCALE GENOMIC DNA]</scope>
    <source>
        <strain evidence="4">DSM 17343 / BCRC 17206 / CCUG 44338 / CIP 107171 / LMG 19424 / R1</strain>
    </source>
</reference>
<evidence type="ECO:0000313" key="4">
    <source>
        <dbReference type="Proteomes" id="UP000001692"/>
    </source>
</evidence>
<dbReference type="HOGENOM" id="CLU_033226_1_0_4"/>
<organism evidence="3 4">
    <name type="scientific">Cupriavidus taiwanensis (strain DSM 17343 / BCRC 17206 / CCUG 44338 / CIP 107171 / LMG 19424 / R1)</name>
    <name type="common">Ralstonia taiwanensis (strain LMG 19424)</name>
    <dbReference type="NCBI Taxonomy" id="977880"/>
    <lineage>
        <taxon>Bacteria</taxon>
        <taxon>Pseudomonadati</taxon>
        <taxon>Pseudomonadota</taxon>
        <taxon>Betaproteobacteria</taxon>
        <taxon>Burkholderiales</taxon>
        <taxon>Burkholderiaceae</taxon>
        <taxon>Cupriavidus</taxon>
    </lineage>
</organism>
<dbReference type="InterPro" id="IPR021136">
    <property type="entry name" value="Flagellar_hook_control-like_C"/>
</dbReference>
<feature type="compositionally biased region" description="Polar residues" evidence="1">
    <location>
        <begin position="258"/>
        <end position="268"/>
    </location>
</feature>
<dbReference type="AlphaFoldDB" id="B3RCT5"/>
<feature type="region of interest" description="Disordered" evidence="1">
    <location>
        <begin position="155"/>
        <end position="197"/>
    </location>
</feature>
<feature type="region of interest" description="Disordered" evidence="1">
    <location>
        <begin position="38"/>
        <end position="71"/>
    </location>
</feature>
<feature type="compositionally biased region" description="Low complexity" evidence="1">
    <location>
        <begin position="162"/>
        <end position="191"/>
    </location>
</feature>
<evidence type="ECO:0000256" key="1">
    <source>
        <dbReference type="SAM" id="MobiDB-lite"/>
    </source>
</evidence>
<feature type="compositionally biased region" description="Low complexity" evidence="1">
    <location>
        <begin position="58"/>
        <end position="71"/>
    </location>
</feature>